<evidence type="ECO:0000256" key="8">
    <source>
        <dbReference type="PIRSR" id="PIRSR602403-1"/>
    </source>
</evidence>
<dbReference type="PANTHER" id="PTHR24286">
    <property type="entry name" value="CYTOCHROME P450 26"/>
    <property type="match status" value="1"/>
</dbReference>
<evidence type="ECO:0000256" key="5">
    <source>
        <dbReference type="ARBA" id="ARBA00023002"/>
    </source>
</evidence>
<accession>A0A418XYN3</accession>
<comment type="cofactor">
    <cofactor evidence="1 8">
        <name>heme</name>
        <dbReference type="ChEBI" id="CHEBI:30413"/>
    </cofactor>
</comment>
<evidence type="ECO:0000256" key="2">
    <source>
        <dbReference type="ARBA" id="ARBA00010617"/>
    </source>
</evidence>
<dbReference type="InterPro" id="IPR002403">
    <property type="entry name" value="Cyt_P450_E_grp-IV"/>
</dbReference>
<name>A0A418XYN3_9GAMM</name>
<evidence type="ECO:0000256" key="10">
    <source>
        <dbReference type="SAM" id="MobiDB-lite"/>
    </source>
</evidence>
<reference evidence="11 12" key="1">
    <citation type="submission" date="2018-09" db="EMBL/GenBank/DDBJ databases">
        <title>Alcanivorax profundi sp. nov., isolated from 1000 m-depth seawater of the Mariana Trench.</title>
        <authorList>
            <person name="Liu J."/>
        </authorList>
    </citation>
    <scope>NUCLEOTIDE SEQUENCE [LARGE SCALE GENOMIC DNA]</scope>
    <source>
        <strain evidence="11 12">MTEO17</strain>
    </source>
</reference>
<evidence type="ECO:0000313" key="12">
    <source>
        <dbReference type="Proteomes" id="UP000283734"/>
    </source>
</evidence>
<keyword evidence="6 8" id="KW-0408">Iron</keyword>
<evidence type="ECO:0000256" key="1">
    <source>
        <dbReference type="ARBA" id="ARBA00001971"/>
    </source>
</evidence>
<keyword evidence="5 9" id="KW-0560">Oxidoreductase</keyword>
<organism evidence="11 12">
    <name type="scientific">Alcanivorax profundi</name>
    <dbReference type="NCBI Taxonomy" id="2338368"/>
    <lineage>
        <taxon>Bacteria</taxon>
        <taxon>Pseudomonadati</taxon>
        <taxon>Pseudomonadota</taxon>
        <taxon>Gammaproteobacteria</taxon>
        <taxon>Oceanospirillales</taxon>
        <taxon>Alcanivoracaceae</taxon>
        <taxon>Alcanivorax</taxon>
    </lineage>
</organism>
<gene>
    <name evidence="11" type="ORF">D4A39_06540</name>
</gene>
<dbReference type="SUPFAM" id="SSF48264">
    <property type="entry name" value="Cytochrome P450"/>
    <property type="match status" value="1"/>
</dbReference>
<protein>
    <submittedName>
        <fullName evidence="11">Cytochrome P450</fullName>
    </submittedName>
</protein>
<dbReference type="InterPro" id="IPR017972">
    <property type="entry name" value="Cyt_P450_CS"/>
</dbReference>
<dbReference type="Proteomes" id="UP000283734">
    <property type="component" value="Unassembled WGS sequence"/>
</dbReference>
<dbReference type="PRINTS" id="PR00385">
    <property type="entry name" value="P450"/>
</dbReference>
<keyword evidence="12" id="KW-1185">Reference proteome</keyword>
<comment type="caution">
    <text evidence="11">The sequence shown here is derived from an EMBL/GenBank/DDBJ whole genome shotgun (WGS) entry which is preliminary data.</text>
</comment>
<dbReference type="Pfam" id="PF00067">
    <property type="entry name" value="p450"/>
    <property type="match status" value="1"/>
</dbReference>
<evidence type="ECO:0000313" key="11">
    <source>
        <dbReference type="EMBL" id="RJG18135.1"/>
    </source>
</evidence>
<dbReference type="PRINTS" id="PR00465">
    <property type="entry name" value="EP450IV"/>
</dbReference>
<evidence type="ECO:0000256" key="9">
    <source>
        <dbReference type="RuleBase" id="RU000461"/>
    </source>
</evidence>
<dbReference type="GO" id="GO:0020037">
    <property type="term" value="F:heme binding"/>
    <property type="evidence" value="ECO:0007669"/>
    <property type="project" value="InterPro"/>
</dbReference>
<dbReference type="InterPro" id="IPR001128">
    <property type="entry name" value="Cyt_P450"/>
</dbReference>
<dbReference type="GO" id="GO:0004497">
    <property type="term" value="F:monooxygenase activity"/>
    <property type="evidence" value="ECO:0007669"/>
    <property type="project" value="UniProtKB-KW"/>
</dbReference>
<dbReference type="OrthoDB" id="9764248at2"/>
<feature type="region of interest" description="Disordered" evidence="10">
    <location>
        <begin position="1"/>
        <end position="21"/>
    </location>
</feature>
<keyword evidence="4 8" id="KW-0479">Metal-binding</keyword>
<dbReference type="EMBL" id="QYYA01000002">
    <property type="protein sequence ID" value="RJG18135.1"/>
    <property type="molecule type" value="Genomic_DNA"/>
</dbReference>
<feature type="binding site" description="axial binding residue" evidence="8">
    <location>
        <position position="402"/>
    </location>
    <ligand>
        <name>heme</name>
        <dbReference type="ChEBI" id="CHEBI:30413"/>
    </ligand>
    <ligandPart>
        <name>Fe</name>
        <dbReference type="ChEBI" id="CHEBI:18248"/>
    </ligandPart>
</feature>
<dbReference type="RefSeq" id="WP_022984814.1">
    <property type="nucleotide sequence ID" value="NZ_QYYA01000002.1"/>
</dbReference>
<comment type="similarity">
    <text evidence="2 9">Belongs to the cytochrome P450 family.</text>
</comment>
<dbReference type="GO" id="GO:0016705">
    <property type="term" value="F:oxidoreductase activity, acting on paired donors, with incorporation or reduction of molecular oxygen"/>
    <property type="evidence" value="ECO:0007669"/>
    <property type="project" value="InterPro"/>
</dbReference>
<evidence type="ECO:0000256" key="3">
    <source>
        <dbReference type="ARBA" id="ARBA00022617"/>
    </source>
</evidence>
<dbReference type="Gene3D" id="1.10.630.10">
    <property type="entry name" value="Cytochrome P450"/>
    <property type="match status" value="1"/>
</dbReference>
<dbReference type="InterPro" id="IPR036396">
    <property type="entry name" value="Cyt_P450_sf"/>
</dbReference>
<dbReference type="PROSITE" id="PS00086">
    <property type="entry name" value="CYTOCHROME_P450"/>
    <property type="match status" value="1"/>
</dbReference>
<evidence type="ECO:0000256" key="7">
    <source>
        <dbReference type="ARBA" id="ARBA00023033"/>
    </source>
</evidence>
<dbReference type="CDD" id="cd11045">
    <property type="entry name" value="CYP136-like"/>
    <property type="match status" value="1"/>
</dbReference>
<keyword evidence="7 9" id="KW-0503">Monooxygenase</keyword>
<dbReference type="GO" id="GO:0016125">
    <property type="term" value="P:sterol metabolic process"/>
    <property type="evidence" value="ECO:0007669"/>
    <property type="project" value="TreeGrafter"/>
</dbReference>
<dbReference type="AlphaFoldDB" id="A0A418XYN3"/>
<keyword evidence="3 8" id="KW-0349">Heme</keyword>
<dbReference type="GO" id="GO:0005506">
    <property type="term" value="F:iron ion binding"/>
    <property type="evidence" value="ECO:0007669"/>
    <property type="project" value="InterPro"/>
</dbReference>
<proteinExistence type="inferred from homology"/>
<dbReference type="PANTHER" id="PTHR24286:SF24">
    <property type="entry name" value="LANOSTEROL 14-ALPHA DEMETHYLASE"/>
    <property type="match status" value="1"/>
</dbReference>
<sequence>MNRMEAAQQEAAQLPRMPQRKLDNIPGDYGWPLLGETVPFLKDYHKLVTDRARQYGLVFKGSVLFQRGVTLLGPDANEFVLKDPEHAFSSRAAWNPILEKLFTDGLMLRDFADHKFHRRIMQQAFKKPALASYLDRMNHHIGTEIQDWPAGTEMKFLEHIKTLLLDVGAQIFFGLEMGPESDRVNQSFIDTTEASLAVVRLEIPGLLWHRGMKGRRYLEDFVTGLIPQKRNSDTPDFFSELCKAADEEGGLTDRDVMNHMIFLLFAAHDTTTSTLCSIIYMLAKHPEWQEILVEEMKGLGKTALDYDDLGKLEKTGWVFRETLRMRPPLTTFPRRTVKEVEYQGYLLPKNTLVNISTLYTHYMEEYWSQPLRFDPERFSDERAEHKKHFYQWVPFGGGHHKCLGLNFAELQTKTFLYHFLQRYRVRAKEDYELPTQQVPLIMPKDGLPVTIEKRV</sequence>
<evidence type="ECO:0000256" key="4">
    <source>
        <dbReference type="ARBA" id="ARBA00022723"/>
    </source>
</evidence>
<evidence type="ECO:0000256" key="6">
    <source>
        <dbReference type="ARBA" id="ARBA00023004"/>
    </source>
</evidence>